<dbReference type="InterPro" id="IPR036291">
    <property type="entry name" value="NAD(P)-bd_dom_sf"/>
</dbReference>
<evidence type="ECO:0000313" key="2">
    <source>
        <dbReference type="Proteomes" id="UP000192578"/>
    </source>
</evidence>
<name>A0A1W0X345_HYPEX</name>
<gene>
    <name evidence="1" type="ORF">BV898_04132</name>
</gene>
<protein>
    <submittedName>
        <fullName evidence="1">Dehydrogenase/reductase SDR family member 1</fullName>
    </submittedName>
</protein>
<accession>A0A1W0X345</accession>
<dbReference type="InterPro" id="IPR002347">
    <property type="entry name" value="SDR_fam"/>
</dbReference>
<proteinExistence type="predicted"/>
<dbReference type="Gene3D" id="3.40.50.720">
    <property type="entry name" value="NAD(P)-binding Rossmann-like Domain"/>
    <property type="match status" value="1"/>
</dbReference>
<dbReference type="Pfam" id="PF00106">
    <property type="entry name" value="adh_short"/>
    <property type="match status" value="1"/>
</dbReference>
<evidence type="ECO:0000313" key="1">
    <source>
        <dbReference type="EMBL" id="OQV21919.1"/>
    </source>
</evidence>
<dbReference type="PANTHER" id="PTHR44147">
    <property type="entry name" value="DEHYDROGENASE/REDUCTASE SDR FAMILY MEMBER 1"/>
    <property type="match status" value="1"/>
</dbReference>
<dbReference type="SUPFAM" id="SSF51735">
    <property type="entry name" value="NAD(P)-binding Rossmann-fold domains"/>
    <property type="match status" value="1"/>
</dbReference>
<organism evidence="1 2">
    <name type="scientific">Hypsibius exemplaris</name>
    <name type="common">Freshwater tardigrade</name>
    <dbReference type="NCBI Taxonomy" id="2072580"/>
    <lineage>
        <taxon>Eukaryota</taxon>
        <taxon>Metazoa</taxon>
        <taxon>Ecdysozoa</taxon>
        <taxon>Tardigrada</taxon>
        <taxon>Eutardigrada</taxon>
        <taxon>Parachela</taxon>
        <taxon>Hypsibioidea</taxon>
        <taxon>Hypsibiidae</taxon>
        <taxon>Hypsibius</taxon>
    </lineage>
</organism>
<sequence length="286" mass="30372">MSLTGKVALVTGASRGLGKGIALQLGQAGSTVYITGRTLETGDSSAPGSLRHTAAEIEARGGKAIPLACDHNNDADVAKVFQQIEREQGRLDILVNNAYSAADLFIKNFGRPFWEFPDNTWDIVNGVGLRNHYICSTLAARIMTKQKSGLIVNVSSAGGKTYIFNPTYGIGKAAFDRMAADCGLELKSHNVAYISLWPGAVKTELIQLESAERKAGGGTAKPVSTETINLGANNGIFDKFLAGESTEFSGKAIVALANDPKLLEKTGKIITTKELSKEFGFTDDIA</sequence>
<dbReference type="PANTHER" id="PTHR44147:SF2">
    <property type="entry name" value="DEHYDROGENASE_REDUCTASE SDR FAMILY MEMBER 1"/>
    <property type="match status" value="1"/>
</dbReference>
<comment type="caution">
    <text evidence="1">The sequence shown here is derived from an EMBL/GenBank/DDBJ whole genome shotgun (WGS) entry which is preliminary data.</text>
</comment>
<dbReference type="Proteomes" id="UP000192578">
    <property type="component" value="Unassembled WGS sequence"/>
</dbReference>
<dbReference type="AlphaFoldDB" id="A0A1W0X345"/>
<dbReference type="EMBL" id="MTYJ01000020">
    <property type="protein sequence ID" value="OQV21919.1"/>
    <property type="molecule type" value="Genomic_DNA"/>
</dbReference>
<reference evidence="2" key="1">
    <citation type="submission" date="2017-01" db="EMBL/GenBank/DDBJ databases">
        <title>Comparative genomics of anhydrobiosis in the tardigrade Hypsibius dujardini.</title>
        <authorList>
            <person name="Yoshida Y."/>
            <person name="Koutsovoulos G."/>
            <person name="Laetsch D."/>
            <person name="Stevens L."/>
            <person name="Kumar S."/>
            <person name="Horikawa D."/>
            <person name="Ishino K."/>
            <person name="Komine S."/>
            <person name="Tomita M."/>
            <person name="Blaxter M."/>
            <person name="Arakawa K."/>
        </authorList>
    </citation>
    <scope>NUCLEOTIDE SEQUENCE [LARGE SCALE GENOMIC DNA]</scope>
    <source>
        <strain evidence="2">Z151</strain>
    </source>
</reference>
<dbReference type="OrthoDB" id="1933717at2759"/>
<keyword evidence="2" id="KW-1185">Reference proteome</keyword>
<dbReference type="PRINTS" id="PR00081">
    <property type="entry name" value="GDHRDH"/>
</dbReference>